<dbReference type="RefSeq" id="WP_350414157.1">
    <property type="nucleotide sequence ID" value="NZ_JBEOKT010000023.1"/>
</dbReference>
<evidence type="ECO:0000313" key="2">
    <source>
        <dbReference type="Proteomes" id="UP001476807"/>
    </source>
</evidence>
<keyword evidence="2" id="KW-1185">Reference proteome</keyword>
<proteinExistence type="predicted"/>
<name>A0ABV1RYD1_9BACT</name>
<sequence length="209" mass="23146">MALESCVTIAMATINYSLRPTIAMAALPEPALFHPLKHHLGYIKEFIREQYTLPAPDIRTALQTIGTSQLDFYIGRLTPLQITSEVLEYLQQNSLLQPDAYHSYLAAKGSHYRTITLSDASGWVLRWGVVAGRYVHLHPARYAAQTIRVKATSLKTAIAATIAARKTNTPTIDMELVNYTRTAWLGLPPLSVLHPTEGAGKLLELLARP</sequence>
<gene>
    <name evidence="1" type="ORF">ABS362_17685</name>
</gene>
<dbReference type="Proteomes" id="UP001476807">
    <property type="component" value="Unassembled WGS sequence"/>
</dbReference>
<accession>A0ABV1RYD1</accession>
<protein>
    <submittedName>
        <fullName evidence="1">Uncharacterized protein</fullName>
    </submittedName>
</protein>
<dbReference type="EMBL" id="JBEOKT010000023">
    <property type="protein sequence ID" value="MER2999388.1"/>
    <property type="molecule type" value="Genomic_DNA"/>
</dbReference>
<comment type="caution">
    <text evidence="1">The sequence shown here is derived from an EMBL/GenBank/DDBJ whole genome shotgun (WGS) entry which is preliminary data.</text>
</comment>
<reference evidence="1 2" key="1">
    <citation type="submission" date="2024-06" db="EMBL/GenBank/DDBJ databases">
        <title>Pontibacter populi HYL7-15.</title>
        <authorList>
            <person name="Kim M.K."/>
        </authorList>
    </citation>
    <scope>NUCLEOTIDE SEQUENCE [LARGE SCALE GENOMIC DNA]</scope>
    <source>
        <strain evidence="1 2">HYL7-15</strain>
    </source>
</reference>
<organism evidence="1 2">
    <name type="scientific">Pontibacter populi</name>
    <dbReference type="NCBI Taxonomy" id="890055"/>
    <lineage>
        <taxon>Bacteria</taxon>
        <taxon>Pseudomonadati</taxon>
        <taxon>Bacteroidota</taxon>
        <taxon>Cytophagia</taxon>
        <taxon>Cytophagales</taxon>
        <taxon>Hymenobacteraceae</taxon>
        <taxon>Pontibacter</taxon>
    </lineage>
</organism>
<evidence type="ECO:0000313" key="1">
    <source>
        <dbReference type="EMBL" id="MER2999388.1"/>
    </source>
</evidence>